<dbReference type="Gene3D" id="1.10.150.20">
    <property type="entry name" value="5' to 3' exonuclease, C-terminal subdomain"/>
    <property type="match status" value="1"/>
</dbReference>
<evidence type="ECO:0000313" key="2">
    <source>
        <dbReference type="Proteomes" id="UP000192903"/>
    </source>
</evidence>
<dbReference type="SUPFAM" id="SSF47789">
    <property type="entry name" value="C-terminal domain of RNA polymerase alpha subunit"/>
    <property type="match status" value="1"/>
</dbReference>
<gene>
    <name evidence="1" type="ORF">SAMN02982989_2567</name>
</gene>
<dbReference type="AlphaFoldDB" id="A0A1X7FAS4"/>
<dbReference type="Proteomes" id="UP000192903">
    <property type="component" value="Unassembled WGS sequence"/>
</dbReference>
<sequence length="73" mass="8203">MCALNDRPNDRIEFSSLPPRLISVLSRQGISDLSVLAAMDDRQILLLDNIGHDYLQLIKAELARGRGKSVRKQ</sequence>
<reference evidence="2" key="1">
    <citation type="submission" date="2017-04" db="EMBL/GenBank/DDBJ databases">
        <authorList>
            <person name="Varghese N."/>
            <person name="Submissions S."/>
        </authorList>
    </citation>
    <scope>NUCLEOTIDE SEQUENCE [LARGE SCALE GENOMIC DNA]</scope>
    <source>
        <strain evidence="2">B4P</strain>
    </source>
</reference>
<dbReference type="STRING" id="464029.SAMN02982989_2567"/>
<proteinExistence type="predicted"/>
<accession>A0A1X7FAS4</accession>
<evidence type="ECO:0008006" key="3">
    <source>
        <dbReference type="Google" id="ProtNLM"/>
    </source>
</evidence>
<dbReference type="EMBL" id="FXAF01000006">
    <property type="protein sequence ID" value="SMF48647.1"/>
    <property type="molecule type" value="Genomic_DNA"/>
</dbReference>
<evidence type="ECO:0000313" key="1">
    <source>
        <dbReference type="EMBL" id="SMF48647.1"/>
    </source>
</evidence>
<organism evidence="1 2">
    <name type="scientific">Xaviernesmea oryzae</name>
    <dbReference type="NCBI Taxonomy" id="464029"/>
    <lineage>
        <taxon>Bacteria</taxon>
        <taxon>Pseudomonadati</taxon>
        <taxon>Pseudomonadota</taxon>
        <taxon>Alphaproteobacteria</taxon>
        <taxon>Hyphomicrobiales</taxon>
        <taxon>Rhizobiaceae</taxon>
        <taxon>Rhizobium/Agrobacterium group</taxon>
        <taxon>Xaviernesmea</taxon>
    </lineage>
</organism>
<name>A0A1X7FAS4_9HYPH</name>
<keyword evidence="2" id="KW-1185">Reference proteome</keyword>
<protein>
    <recommendedName>
        <fullName evidence="3">RNA polymerase alpha subunit C-terminal domain-containing protein</fullName>
    </recommendedName>
</protein>